<dbReference type="GO" id="GO:0005979">
    <property type="term" value="P:regulation of glycogen biosynthetic process"/>
    <property type="evidence" value="ECO:0007669"/>
    <property type="project" value="TreeGrafter"/>
</dbReference>
<dbReference type="GO" id="GO:0008157">
    <property type="term" value="F:protein phosphatase 1 binding"/>
    <property type="evidence" value="ECO:0007669"/>
    <property type="project" value="TreeGrafter"/>
</dbReference>
<organism evidence="3 4">
    <name type="scientific">Xiphophorus maculatus</name>
    <name type="common">Southern platyfish</name>
    <name type="synonym">Platypoecilus maculatus</name>
    <dbReference type="NCBI Taxonomy" id="8083"/>
    <lineage>
        <taxon>Eukaryota</taxon>
        <taxon>Metazoa</taxon>
        <taxon>Chordata</taxon>
        <taxon>Craniata</taxon>
        <taxon>Vertebrata</taxon>
        <taxon>Euteleostomi</taxon>
        <taxon>Actinopterygii</taxon>
        <taxon>Neopterygii</taxon>
        <taxon>Teleostei</taxon>
        <taxon>Neoteleostei</taxon>
        <taxon>Acanthomorphata</taxon>
        <taxon>Ovalentaria</taxon>
        <taxon>Atherinomorphae</taxon>
        <taxon>Cyprinodontiformes</taxon>
        <taxon>Poeciliidae</taxon>
        <taxon>Poeciliinae</taxon>
        <taxon>Xiphophorus</taxon>
    </lineage>
</organism>
<protein>
    <submittedName>
        <fullName evidence="3">Protein phosphatase 1, regulatory subunit 3Db</fullName>
    </submittedName>
</protein>
<feature type="compositionally biased region" description="Polar residues" evidence="1">
    <location>
        <begin position="71"/>
        <end position="82"/>
    </location>
</feature>
<dbReference type="PANTHER" id="PTHR12307:SF4">
    <property type="entry name" value="PROTEIN PHOSPHATASE 1 REGULATORY SUBUNIT 3D"/>
    <property type="match status" value="1"/>
</dbReference>
<feature type="region of interest" description="Disordered" evidence="1">
    <location>
        <begin position="43"/>
        <end position="103"/>
    </location>
</feature>
<evidence type="ECO:0000313" key="4">
    <source>
        <dbReference type="Proteomes" id="UP000002852"/>
    </source>
</evidence>
<reference evidence="4" key="2">
    <citation type="journal article" date="2013" name="Nat. Genet.">
        <title>The genome of the platyfish, Xiphophorus maculatus, provides insights into evolutionary adaptation and several complex traits.</title>
        <authorList>
            <person name="Schartl M."/>
            <person name="Walter R.B."/>
            <person name="Shen Y."/>
            <person name="Garcia T."/>
            <person name="Catchen J."/>
            <person name="Amores A."/>
            <person name="Braasch I."/>
            <person name="Chalopin D."/>
            <person name="Volff J.N."/>
            <person name="Lesch K.P."/>
            <person name="Bisazza A."/>
            <person name="Minx P."/>
            <person name="Hillier L."/>
            <person name="Wilson R.K."/>
            <person name="Fuerstenberg S."/>
            <person name="Boore J."/>
            <person name="Searle S."/>
            <person name="Postlethwait J.H."/>
            <person name="Warren W.C."/>
        </authorList>
    </citation>
    <scope>NUCLEOTIDE SEQUENCE [LARGE SCALE GENOMIC DNA]</scope>
    <source>
        <strain evidence="4">JP 163 A</strain>
    </source>
</reference>
<dbReference type="PROSITE" id="PS51159">
    <property type="entry name" value="CBM21"/>
    <property type="match status" value="1"/>
</dbReference>
<reference evidence="3" key="4">
    <citation type="submission" date="2025-09" db="UniProtKB">
        <authorList>
            <consortium name="Ensembl"/>
        </authorList>
    </citation>
    <scope>IDENTIFICATION</scope>
    <source>
        <strain evidence="3">JP 163 A</strain>
    </source>
</reference>
<dbReference type="InParanoid" id="M4B0H0"/>
<dbReference type="HOGENOM" id="CLU_040215_0_1_1"/>
<evidence type="ECO:0000256" key="1">
    <source>
        <dbReference type="SAM" id="MobiDB-lite"/>
    </source>
</evidence>
<reference evidence="4" key="1">
    <citation type="submission" date="2012-01" db="EMBL/GenBank/DDBJ databases">
        <authorList>
            <person name="Walter R."/>
            <person name="Schartl M."/>
            <person name="Warren W."/>
        </authorList>
    </citation>
    <scope>NUCLEOTIDE SEQUENCE [LARGE SCALE GENOMIC DNA]</scope>
    <source>
        <strain evidence="4">JP 163 A</strain>
    </source>
</reference>
<dbReference type="AlphaFoldDB" id="M4B0H0"/>
<dbReference type="Pfam" id="PF03370">
    <property type="entry name" value="CBM_21"/>
    <property type="match status" value="1"/>
</dbReference>
<dbReference type="OMA" id="CLEQVVC"/>
<feature type="domain" description="CBM21" evidence="2">
    <location>
        <begin position="173"/>
        <end position="286"/>
    </location>
</feature>
<dbReference type="InterPro" id="IPR038175">
    <property type="entry name" value="CBM21_dom_sf"/>
</dbReference>
<sequence>MHLNSTPLTVTLSVPAVAVVDVGSVSREVIAGPSRLTSTIRLRDIYNPKPPPPKAQVRIRPPSPRPASLSERGQQQTPSDDPSVQRKRAQSLSSASGKKREPRRVQVRFVDALGLDLEEVKVFRRQEDPLIPPHVMFRLLMSSELTFGKSPELNMPYFRPCFPEHPGGLPNFQNRLCSQKVSLESVMCSDQGITGTVHVLNLAYQKEVKVHYSFTNWRTQTHTTALWVWGGYPGDCGAPGTDVFRFRLPVPPFILQPGAILEFAICYRVNGWDFWDNNDGNNYKLACHSYKVTVPREIFLFSR</sequence>
<proteinExistence type="predicted"/>
<dbReference type="GO" id="GO:2001069">
    <property type="term" value="F:glycogen binding"/>
    <property type="evidence" value="ECO:0007669"/>
    <property type="project" value="TreeGrafter"/>
</dbReference>
<evidence type="ECO:0000313" key="3">
    <source>
        <dbReference type="Ensembl" id="ENSXMAP00000020215.2"/>
    </source>
</evidence>
<dbReference type="eggNOG" id="KOG3986">
    <property type="taxonomic scope" value="Eukaryota"/>
</dbReference>
<evidence type="ECO:0000259" key="2">
    <source>
        <dbReference type="PROSITE" id="PS51159"/>
    </source>
</evidence>
<dbReference type="Proteomes" id="UP000002852">
    <property type="component" value="Unassembled WGS sequence"/>
</dbReference>
<dbReference type="InterPro" id="IPR005036">
    <property type="entry name" value="CBM21_dom"/>
</dbReference>
<dbReference type="InterPro" id="IPR050782">
    <property type="entry name" value="PP1_regulatory_subunit_3"/>
</dbReference>
<keyword evidence="4" id="KW-1185">Reference proteome</keyword>
<dbReference type="Gene3D" id="2.60.40.2440">
    <property type="entry name" value="Carbohydrate binding type-21 domain"/>
    <property type="match status" value="1"/>
</dbReference>
<accession>M4B0H0</accession>
<reference evidence="3" key="3">
    <citation type="submission" date="2025-08" db="UniProtKB">
        <authorList>
            <consortium name="Ensembl"/>
        </authorList>
    </citation>
    <scope>IDENTIFICATION</scope>
    <source>
        <strain evidence="3">JP 163 A</strain>
    </source>
</reference>
<name>M4B0H0_XIPMA</name>
<dbReference type="GeneTree" id="ENSGT00940000161921"/>
<dbReference type="GO" id="GO:0000164">
    <property type="term" value="C:protein phosphatase type 1 complex"/>
    <property type="evidence" value="ECO:0007669"/>
    <property type="project" value="TreeGrafter"/>
</dbReference>
<dbReference type="PANTHER" id="PTHR12307">
    <property type="entry name" value="PROTEIN PHOSPHATASE 1 REGULATORY SUBUNIT"/>
    <property type="match status" value="1"/>
</dbReference>
<dbReference type="Ensembl" id="ENSXMAT00000020243.2">
    <property type="protein sequence ID" value="ENSXMAP00000020215.2"/>
    <property type="gene ID" value="ENSXMAG00000020168.2"/>
</dbReference>
<dbReference type="STRING" id="8083.ENSXMAP00000020215"/>